<sequence length="327" mass="34562">MPELTEPHLETIGFDDAEGYWTESGIDFSSIPRTGDVWQGTHGRQSSEGMPCMLSRLRNSGMRTLAASVLCVFSVAMTVGCSADDTPTPPGGGRAPASLVGAAANDAFGAEVLTLSVGAESTDARWAGEGLIALSEGQFRFEVGETQPHAEFEVGTVVGLGGEGAENTVSETVGGSIGGAGQRCWMNPHAPVGYFTDTISVEEALRVTGAVVESMRGEIKQARMIDPAIDSFEVELMPSAAEPEDEFVDTPLRVWGDRWILGRLGGPIAVELTDEGALRSLEFEFGPYEPYSLLGQQHSVDHVSISARFAPADTALVLDPPACQAIE</sequence>
<dbReference type="RefSeq" id="WP_255970279.1">
    <property type="nucleotide sequence ID" value="NZ_JANFQF010000012.1"/>
</dbReference>
<protein>
    <recommendedName>
        <fullName evidence="3">Lipoprotein</fullName>
    </recommendedName>
</protein>
<evidence type="ECO:0000313" key="1">
    <source>
        <dbReference type="EMBL" id="MCQ4120606.1"/>
    </source>
</evidence>
<dbReference type="Proteomes" id="UP001524501">
    <property type="component" value="Unassembled WGS sequence"/>
</dbReference>
<keyword evidence="2" id="KW-1185">Reference proteome</keyword>
<dbReference type="EMBL" id="JANFQF010000012">
    <property type="protein sequence ID" value="MCQ4120606.1"/>
    <property type="molecule type" value="Genomic_DNA"/>
</dbReference>
<name>A0ABT1QE94_9NOCA</name>
<evidence type="ECO:0008006" key="3">
    <source>
        <dbReference type="Google" id="ProtNLM"/>
    </source>
</evidence>
<comment type="caution">
    <text evidence="1">The sequence shown here is derived from an EMBL/GenBank/DDBJ whole genome shotgun (WGS) entry which is preliminary data.</text>
</comment>
<organism evidence="1 2">
    <name type="scientific">Rhodococcus tibetensis</name>
    <dbReference type="NCBI Taxonomy" id="2965064"/>
    <lineage>
        <taxon>Bacteria</taxon>
        <taxon>Bacillati</taxon>
        <taxon>Actinomycetota</taxon>
        <taxon>Actinomycetes</taxon>
        <taxon>Mycobacteriales</taxon>
        <taxon>Nocardiaceae</taxon>
        <taxon>Rhodococcus</taxon>
    </lineage>
</organism>
<gene>
    <name evidence="1" type="ORF">NOF53_15740</name>
</gene>
<evidence type="ECO:0000313" key="2">
    <source>
        <dbReference type="Proteomes" id="UP001524501"/>
    </source>
</evidence>
<reference evidence="1 2" key="1">
    <citation type="submission" date="2022-07" db="EMBL/GenBank/DDBJ databases">
        <title>Degradation activity of malathion, p-nitrophenol and potential low-temperature adaptation strategy of Rhodococcus sp. FXJ9.536.</title>
        <authorList>
            <person name="Huang J."/>
            <person name="Huang Y."/>
        </authorList>
    </citation>
    <scope>NUCLEOTIDE SEQUENCE [LARGE SCALE GENOMIC DNA]</scope>
    <source>
        <strain evidence="1 2">FXJ9.536</strain>
    </source>
</reference>
<accession>A0ABT1QE94</accession>
<proteinExistence type="predicted"/>